<dbReference type="CDD" id="cd03220">
    <property type="entry name" value="ABC_KpsT_Wzt"/>
    <property type="match status" value="1"/>
</dbReference>
<dbReference type="SMART" id="SM00382">
    <property type="entry name" value="AAA"/>
    <property type="match status" value="1"/>
</dbReference>
<dbReference type="PANTHER" id="PTHR46743">
    <property type="entry name" value="TEICHOIC ACIDS EXPORT ATP-BINDING PROTEIN TAGH"/>
    <property type="match status" value="1"/>
</dbReference>
<evidence type="ECO:0000256" key="1">
    <source>
        <dbReference type="ARBA" id="ARBA00005417"/>
    </source>
</evidence>
<evidence type="ECO:0000313" key="7">
    <source>
        <dbReference type="Proteomes" id="UP000460715"/>
    </source>
</evidence>
<dbReference type="GO" id="GO:0016887">
    <property type="term" value="F:ATP hydrolysis activity"/>
    <property type="evidence" value="ECO:0007669"/>
    <property type="project" value="InterPro"/>
</dbReference>
<dbReference type="GO" id="GO:0140359">
    <property type="term" value="F:ABC-type transporter activity"/>
    <property type="evidence" value="ECO:0007669"/>
    <property type="project" value="InterPro"/>
</dbReference>
<comment type="caution">
    <text evidence="6">The sequence shown here is derived from an EMBL/GenBank/DDBJ whole genome shotgun (WGS) entry which is preliminary data.</text>
</comment>
<dbReference type="Pfam" id="PF14524">
    <property type="entry name" value="Wzt_C"/>
    <property type="match status" value="1"/>
</dbReference>
<sequence length="451" mass="49823">MSSDVVIRGKGINKVYNIFRKPEDRLKQMVFRRKKFFDEYWALKDVDLEIRRGETVALIGRNGSGKSTLLQIITGTLQPTSGVMEVEGRVGALLELGAGFNPEFTGRENVHMSAQILGLSRDEVNARFDTIAAFADIGDFIDQPVKLYSSGMYARLAFSVMAHVDTDILIVDEILAVGDAAFTQKCMRFIRKFKETGTLLFVSHDVAAVLNLCDSAIWMDAGMVRARGAAREICEAYQADVEGSKGHENDFRIGGSRKAQTGQEAFPRDHREETLAEFGLKGEGKVFAFDPDAPWYGQRGATIEEVRVLDANGAPLSSFEGGEDVRLEIRCRAERAVEQPIIGFSVKDRLGQHLFADNTYLTYRSTPVSLAPGDVATAHFDFRMPYLAAGDYSLSVAVASGTQDDHVQHHWIDDALLFKVTKISVKGLIGIPMRDIRMSVSQPADSPPKDT</sequence>
<dbReference type="InterPro" id="IPR050683">
    <property type="entry name" value="Bact_Polysacc_Export_ATP-bd"/>
</dbReference>
<dbReference type="PROSITE" id="PS50893">
    <property type="entry name" value="ABC_TRANSPORTER_2"/>
    <property type="match status" value="1"/>
</dbReference>
<evidence type="ECO:0000256" key="3">
    <source>
        <dbReference type="ARBA" id="ARBA00022741"/>
    </source>
</evidence>
<reference evidence="6 7" key="1">
    <citation type="submission" date="2019-03" db="EMBL/GenBank/DDBJ databases">
        <title>Roseomonas sp. a novel Roseomonas species isolated from Sea whip Gorgonian.</title>
        <authorList>
            <person name="Li F."/>
            <person name="Pan X."/>
            <person name="Huang S."/>
            <person name="Li Z."/>
            <person name="Meng B."/>
        </authorList>
    </citation>
    <scope>NUCLEOTIDE SEQUENCE [LARGE SCALE GENOMIC DNA]</scope>
    <source>
        <strain evidence="6 7">M0104</strain>
    </source>
</reference>
<keyword evidence="2" id="KW-0813">Transport</keyword>
<dbReference type="Gene3D" id="3.40.50.300">
    <property type="entry name" value="P-loop containing nucleotide triphosphate hydrolases"/>
    <property type="match status" value="1"/>
</dbReference>
<keyword evidence="7" id="KW-1185">Reference proteome</keyword>
<dbReference type="Proteomes" id="UP000460715">
    <property type="component" value="Unassembled WGS sequence"/>
</dbReference>
<proteinExistence type="inferred from homology"/>
<evidence type="ECO:0000259" key="5">
    <source>
        <dbReference type="PROSITE" id="PS50893"/>
    </source>
</evidence>
<dbReference type="Pfam" id="PF00005">
    <property type="entry name" value="ABC_tran"/>
    <property type="match status" value="1"/>
</dbReference>
<accession>A0A845BC56</accession>
<dbReference type="OrthoDB" id="9778870at2"/>
<comment type="similarity">
    <text evidence="1">Belongs to the ABC transporter superfamily.</text>
</comment>
<gene>
    <name evidence="6" type="ORF">E0493_12975</name>
</gene>
<dbReference type="InterPro" id="IPR003593">
    <property type="entry name" value="AAA+_ATPase"/>
</dbReference>
<dbReference type="RefSeq" id="WP_160937384.1">
    <property type="nucleotide sequence ID" value="NZ_SNVJ01000010.1"/>
</dbReference>
<dbReference type="PANTHER" id="PTHR46743:SF2">
    <property type="entry name" value="TEICHOIC ACIDS EXPORT ATP-BINDING PROTEIN TAGH"/>
    <property type="match status" value="1"/>
</dbReference>
<dbReference type="GO" id="GO:0016020">
    <property type="term" value="C:membrane"/>
    <property type="evidence" value="ECO:0007669"/>
    <property type="project" value="InterPro"/>
</dbReference>
<evidence type="ECO:0000313" key="6">
    <source>
        <dbReference type="EMBL" id="MXP64258.1"/>
    </source>
</evidence>
<evidence type="ECO:0000256" key="4">
    <source>
        <dbReference type="ARBA" id="ARBA00022840"/>
    </source>
</evidence>
<dbReference type="AlphaFoldDB" id="A0A845BC56"/>
<dbReference type="InterPro" id="IPR029439">
    <property type="entry name" value="Wzt_C"/>
</dbReference>
<protein>
    <submittedName>
        <fullName evidence="6">ABC transporter ATP-binding protein</fullName>
    </submittedName>
</protein>
<name>A0A845BC56_9PROT</name>
<dbReference type="EMBL" id="SNVJ01000010">
    <property type="protein sequence ID" value="MXP64258.1"/>
    <property type="molecule type" value="Genomic_DNA"/>
</dbReference>
<keyword evidence="4 6" id="KW-0067">ATP-binding</keyword>
<keyword evidence="3" id="KW-0547">Nucleotide-binding</keyword>
<evidence type="ECO:0000256" key="2">
    <source>
        <dbReference type="ARBA" id="ARBA00022448"/>
    </source>
</evidence>
<dbReference type="CDD" id="cd10147">
    <property type="entry name" value="Wzt_C-like"/>
    <property type="match status" value="1"/>
</dbReference>
<dbReference type="InterPro" id="IPR015860">
    <property type="entry name" value="ABC_transpr_TagH-like"/>
</dbReference>
<feature type="domain" description="ABC transporter" evidence="5">
    <location>
        <begin position="24"/>
        <end position="246"/>
    </location>
</feature>
<dbReference type="SUPFAM" id="SSF52540">
    <property type="entry name" value="P-loop containing nucleoside triphosphate hydrolases"/>
    <property type="match status" value="1"/>
</dbReference>
<dbReference type="InterPro" id="IPR003439">
    <property type="entry name" value="ABC_transporter-like_ATP-bd"/>
</dbReference>
<dbReference type="InterPro" id="IPR027417">
    <property type="entry name" value="P-loop_NTPase"/>
</dbReference>
<dbReference type="Gene3D" id="2.70.50.60">
    <property type="entry name" value="abc- transporter (atp binding component) like domain"/>
    <property type="match status" value="1"/>
</dbReference>
<organism evidence="6 7">
    <name type="scientific">Teichococcus coralli</name>
    <dbReference type="NCBI Taxonomy" id="2545983"/>
    <lineage>
        <taxon>Bacteria</taxon>
        <taxon>Pseudomonadati</taxon>
        <taxon>Pseudomonadota</taxon>
        <taxon>Alphaproteobacteria</taxon>
        <taxon>Acetobacterales</taxon>
        <taxon>Roseomonadaceae</taxon>
        <taxon>Roseomonas</taxon>
    </lineage>
</organism>
<dbReference type="GO" id="GO:0005524">
    <property type="term" value="F:ATP binding"/>
    <property type="evidence" value="ECO:0007669"/>
    <property type="project" value="UniProtKB-KW"/>
</dbReference>